<keyword evidence="7" id="KW-1185">Reference proteome</keyword>
<evidence type="ECO:0000256" key="3">
    <source>
        <dbReference type="ARBA" id="ARBA00022833"/>
    </source>
</evidence>
<keyword evidence="2 4" id="KW-0863">Zinc-finger</keyword>
<proteinExistence type="predicted"/>
<reference evidence="6 7" key="2">
    <citation type="submission" date="2018-11" db="EMBL/GenBank/DDBJ databases">
        <authorList>
            <consortium name="Pathogen Informatics"/>
        </authorList>
    </citation>
    <scope>NUCLEOTIDE SEQUENCE [LARGE SCALE GENOMIC DNA]</scope>
</reference>
<gene>
    <name evidence="6" type="ORF">TCNE_LOCUS6433</name>
</gene>
<accession>A0A183UD63</accession>
<evidence type="ECO:0000259" key="5">
    <source>
        <dbReference type="PROSITE" id="PS50103"/>
    </source>
</evidence>
<dbReference type="SUPFAM" id="SSF90229">
    <property type="entry name" value="CCCH zinc finger"/>
    <property type="match status" value="1"/>
</dbReference>
<keyword evidence="3 4" id="KW-0862">Zinc</keyword>
<dbReference type="PROSITE" id="PS50103">
    <property type="entry name" value="ZF_C3H1"/>
    <property type="match status" value="1"/>
</dbReference>
<dbReference type="Gene3D" id="4.10.1000.10">
    <property type="entry name" value="Zinc finger, CCCH-type"/>
    <property type="match status" value="1"/>
</dbReference>
<dbReference type="Pfam" id="PF18345">
    <property type="entry name" value="zf_CCCH_4"/>
    <property type="match status" value="1"/>
</dbReference>
<dbReference type="InterPro" id="IPR036855">
    <property type="entry name" value="Znf_CCCH_sf"/>
</dbReference>
<organism evidence="7 8">
    <name type="scientific">Toxocara canis</name>
    <name type="common">Canine roundworm</name>
    <dbReference type="NCBI Taxonomy" id="6265"/>
    <lineage>
        <taxon>Eukaryota</taxon>
        <taxon>Metazoa</taxon>
        <taxon>Ecdysozoa</taxon>
        <taxon>Nematoda</taxon>
        <taxon>Chromadorea</taxon>
        <taxon>Rhabditida</taxon>
        <taxon>Spirurina</taxon>
        <taxon>Ascaridomorpha</taxon>
        <taxon>Ascaridoidea</taxon>
        <taxon>Toxocaridae</taxon>
        <taxon>Toxocara</taxon>
    </lineage>
</organism>
<dbReference type="GO" id="GO:0008270">
    <property type="term" value="F:zinc ion binding"/>
    <property type="evidence" value="ECO:0007669"/>
    <property type="project" value="UniProtKB-KW"/>
</dbReference>
<sequence>MAQSSTIPCKFFAMGVCRNGDRCPFSHHITAVEPNGQQTGRHTYLQHPKSYICHDGGGKLDERQYITGAAYPRAEEYGDFNAVYGMGSRYGNYEQVVGPTPFFPDRSLSSIDVCSRPTDDSSDFSRFKWVAPNLRKESHNGAMEKRVVGVPLTDKPQVLSKSRPSAVHIDIYRLVVSRGNVSSRLAGWHTVGGEDPSPVRSGSKLEKHTSFPDYYYSEVASLSESDLMQFEAEIFDVEKIPEVPPPRHLC</sequence>
<evidence type="ECO:0000256" key="4">
    <source>
        <dbReference type="PROSITE-ProRule" id="PRU00723"/>
    </source>
</evidence>
<evidence type="ECO:0000313" key="8">
    <source>
        <dbReference type="WBParaSite" id="TCNE_0000643301-mRNA-1"/>
    </source>
</evidence>
<evidence type="ECO:0000313" key="6">
    <source>
        <dbReference type="EMBL" id="VDM37754.1"/>
    </source>
</evidence>
<protein>
    <submittedName>
        <fullName evidence="8">C3H1-type domain-containing protein</fullName>
    </submittedName>
</protein>
<reference evidence="8" key="1">
    <citation type="submission" date="2016-06" db="UniProtKB">
        <authorList>
            <consortium name="WormBaseParasite"/>
        </authorList>
    </citation>
    <scope>IDENTIFICATION</scope>
</reference>
<keyword evidence="1 4" id="KW-0479">Metal-binding</keyword>
<feature type="domain" description="C3H1-type" evidence="5">
    <location>
        <begin position="3"/>
        <end position="30"/>
    </location>
</feature>
<dbReference type="Proteomes" id="UP000050794">
    <property type="component" value="Unassembled WGS sequence"/>
</dbReference>
<evidence type="ECO:0000313" key="7">
    <source>
        <dbReference type="Proteomes" id="UP000050794"/>
    </source>
</evidence>
<evidence type="ECO:0000256" key="1">
    <source>
        <dbReference type="ARBA" id="ARBA00022723"/>
    </source>
</evidence>
<name>A0A183UD63_TOXCA</name>
<dbReference type="InterPro" id="IPR000571">
    <property type="entry name" value="Znf_CCCH"/>
</dbReference>
<evidence type="ECO:0000256" key="2">
    <source>
        <dbReference type="ARBA" id="ARBA00022771"/>
    </source>
</evidence>
<feature type="zinc finger region" description="C3H1-type" evidence="4">
    <location>
        <begin position="3"/>
        <end position="30"/>
    </location>
</feature>
<dbReference type="AlphaFoldDB" id="A0A183UD63"/>
<dbReference type="SMART" id="SM00356">
    <property type="entry name" value="ZnF_C3H1"/>
    <property type="match status" value="1"/>
</dbReference>
<dbReference type="WBParaSite" id="TCNE_0000643301-mRNA-1">
    <property type="protein sequence ID" value="TCNE_0000643301-mRNA-1"/>
    <property type="gene ID" value="TCNE_0000643301"/>
</dbReference>
<dbReference type="EMBL" id="UYWY01019493">
    <property type="protein sequence ID" value="VDM37754.1"/>
    <property type="molecule type" value="Genomic_DNA"/>
</dbReference>